<dbReference type="GO" id="GO:0008417">
    <property type="term" value="F:fucosyltransferase activity"/>
    <property type="evidence" value="ECO:0007669"/>
    <property type="project" value="InterPro"/>
</dbReference>
<keyword evidence="8" id="KW-1133">Transmembrane helix</keyword>
<accession>A0A1E1XE39</accession>
<evidence type="ECO:0000256" key="1">
    <source>
        <dbReference type="ARBA" id="ARBA00004447"/>
    </source>
</evidence>
<evidence type="ECO:0000313" key="15">
    <source>
        <dbReference type="EMBL" id="JAT97459.1"/>
    </source>
</evidence>
<protein>
    <recommendedName>
        <fullName evidence="12">Fucosyltransferase</fullName>
        <ecNumber evidence="12">2.4.1.-</ecNumber>
    </recommendedName>
</protein>
<feature type="domain" description="Fucosyltransferase C-terminal" evidence="13">
    <location>
        <begin position="161"/>
        <end position="303"/>
    </location>
</feature>
<evidence type="ECO:0000256" key="7">
    <source>
        <dbReference type="ARBA" id="ARBA00022968"/>
    </source>
</evidence>
<dbReference type="PANTHER" id="PTHR48438:SF1">
    <property type="entry name" value="ALPHA-(1,3)-FUCOSYLTRANSFERASE C-RELATED"/>
    <property type="match status" value="1"/>
</dbReference>
<keyword evidence="9 12" id="KW-0333">Golgi apparatus</keyword>
<dbReference type="PANTHER" id="PTHR48438">
    <property type="entry name" value="ALPHA-(1,3)-FUCOSYLTRANSFERASE C-RELATED"/>
    <property type="match status" value="1"/>
</dbReference>
<evidence type="ECO:0000256" key="8">
    <source>
        <dbReference type="ARBA" id="ARBA00022989"/>
    </source>
</evidence>
<keyword evidence="11" id="KW-0325">Glycoprotein</keyword>
<dbReference type="InterPro" id="IPR001503">
    <property type="entry name" value="Glyco_trans_10"/>
</dbReference>
<comment type="pathway">
    <text evidence="2">Protein modification; protein glycosylation.</text>
</comment>
<evidence type="ECO:0000259" key="14">
    <source>
        <dbReference type="Pfam" id="PF17039"/>
    </source>
</evidence>
<evidence type="ECO:0000259" key="13">
    <source>
        <dbReference type="Pfam" id="PF00852"/>
    </source>
</evidence>
<evidence type="ECO:0000256" key="3">
    <source>
        <dbReference type="ARBA" id="ARBA00008919"/>
    </source>
</evidence>
<dbReference type="AlphaFoldDB" id="A0A1E1XE39"/>
<name>A0A1E1XE39_9ACAR</name>
<dbReference type="InterPro" id="IPR038577">
    <property type="entry name" value="GT10-like_C_sf"/>
</dbReference>
<dbReference type="InterPro" id="IPR031481">
    <property type="entry name" value="Glyco_tran_10_N"/>
</dbReference>
<keyword evidence="4 12" id="KW-0328">Glycosyltransferase</keyword>
<feature type="non-terminal residue" evidence="15">
    <location>
        <position position="303"/>
    </location>
</feature>
<evidence type="ECO:0000256" key="9">
    <source>
        <dbReference type="ARBA" id="ARBA00023034"/>
    </source>
</evidence>
<comment type="subcellular location">
    <subcellularLocation>
        <location evidence="1 12">Golgi apparatus</location>
        <location evidence="1 12">Golgi stack membrane</location>
        <topology evidence="1 12">Single-pass type II membrane protein</topology>
    </subcellularLocation>
</comment>
<feature type="domain" description="Fucosyltransferase N-terminal" evidence="14">
    <location>
        <begin position="12"/>
        <end position="97"/>
    </location>
</feature>
<dbReference type="InterPro" id="IPR055270">
    <property type="entry name" value="Glyco_tran_10_C"/>
</dbReference>
<evidence type="ECO:0000256" key="5">
    <source>
        <dbReference type="ARBA" id="ARBA00022679"/>
    </source>
</evidence>
<dbReference type="EMBL" id="GFAC01001729">
    <property type="protein sequence ID" value="JAT97459.1"/>
    <property type="molecule type" value="mRNA"/>
</dbReference>
<keyword evidence="7" id="KW-0735">Signal-anchor</keyword>
<evidence type="ECO:0000256" key="6">
    <source>
        <dbReference type="ARBA" id="ARBA00022692"/>
    </source>
</evidence>
<reference evidence="15" key="1">
    <citation type="journal article" date="2017" name="Front. Cell. Infect. Microbiol.">
        <title>The Distinct Transcriptional Response of the Midgut of Amblyomma sculptum and Amblyomma aureolatum Ticks to Rickettsia rickettsii Correlates to Their Differences in Susceptibility to Infection.</title>
        <authorList>
            <person name="Martins L.A."/>
            <person name="Galletti M.F.B.M."/>
            <person name="Ribeiro J.M."/>
            <person name="Fujita A."/>
            <person name="Costa F.B."/>
            <person name="Labruna M.B."/>
            <person name="Daffre S."/>
            <person name="Fogaca A.C."/>
        </authorList>
    </citation>
    <scope>NUCLEOTIDE SEQUENCE</scope>
</reference>
<keyword evidence="10" id="KW-0472">Membrane</keyword>
<dbReference type="EC" id="2.4.1.-" evidence="12"/>
<evidence type="ECO:0000256" key="12">
    <source>
        <dbReference type="RuleBase" id="RU003832"/>
    </source>
</evidence>
<keyword evidence="5 12" id="KW-0808">Transferase</keyword>
<dbReference type="Gene3D" id="3.40.50.11660">
    <property type="entry name" value="Glycosyl transferase family 10, C-terminal domain"/>
    <property type="match status" value="1"/>
</dbReference>
<proteinExistence type="evidence at transcript level"/>
<keyword evidence="6 12" id="KW-0812">Transmembrane</keyword>
<feature type="non-terminal residue" evidence="15">
    <location>
        <position position="1"/>
    </location>
</feature>
<evidence type="ECO:0000256" key="10">
    <source>
        <dbReference type="ARBA" id="ARBA00023136"/>
    </source>
</evidence>
<dbReference type="Pfam" id="PF00852">
    <property type="entry name" value="Glyco_transf_10"/>
    <property type="match status" value="1"/>
</dbReference>
<evidence type="ECO:0000256" key="11">
    <source>
        <dbReference type="ARBA" id="ARBA00023180"/>
    </source>
</evidence>
<evidence type="ECO:0000256" key="4">
    <source>
        <dbReference type="ARBA" id="ARBA00022676"/>
    </source>
</evidence>
<dbReference type="Pfam" id="PF17039">
    <property type="entry name" value="Glyco_tran_10_N"/>
    <property type="match status" value="1"/>
</dbReference>
<dbReference type="UniPathway" id="UPA00378"/>
<organism evidence="15">
    <name type="scientific">Amblyomma aureolatum</name>
    <dbReference type="NCBI Taxonomy" id="187763"/>
    <lineage>
        <taxon>Eukaryota</taxon>
        <taxon>Metazoa</taxon>
        <taxon>Ecdysozoa</taxon>
        <taxon>Arthropoda</taxon>
        <taxon>Chelicerata</taxon>
        <taxon>Arachnida</taxon>
        <taxon>Acari</taxon>
        <taxon>Parasitiformes</taxon>
        <taxon>Ixodida</taxon>
        <taxon>Ixodoidea</taxon>
        <taxon>Ixodidae</taxon>
        <taxon>Amblyomminae</taxon>
        <taxon>Amblyomma</taxon>
    </lineage>
</organism>
<dbReference type="GO" id="GO:0032580">
    <property type="term" value="C:Golgi cisterna membrane"/>
    <property type="evidence" value="ECO:0007669"/>
    <property type="project" value="UniProtKB-SubCell"/>
</dbReference>
<comment type="similarity">
    <text evidence="3 12">Belongs to the glycosyltransferase 10 family.</text>
</comment>
<evidence type="ECO:0000256" key="2">
    <source>
        <dbReference type="ARBA" id="ARBA00004922"/>
    </source>
</evidence>
<sequence>TVCKVDGSRDPEVCEITDNRRRLVRSDAIVFYPENLNLTDMPYLRADLQMWVFWARSRLPPLGKATPDNPSLFLPYVANVFNWTMGKRQDADVVLPHKTFRCQESGDKPQAKPFPRPSSSVSLQAKGDVAWILDDCERNRYEHEIGISLHGQDQPDKAAGTIRLRLFSACGAVICATPVECVRYIAERYHFIIVSIWPECFQSVYELINEAFKYDLVPVVLMPSRGTLDVPKNSVITSAKLQGKGQLAKYLRNVLDKPDKYRTFFTWKQHCSAVPPGDVLCALCHAMWEIPMRQRPHPNVLEW</sequence>
<dbReference type="SUPFAM" id="SSF53756">
    <property type="entry name" value="UDP-Glycosyltransferase/glycogen phosphorylase"/>
    <property type="match status" value="1"/>
</dbReference>